<evidence type="ECO:0008006" key="3">
    <source>
        <dbReference type="Google" id="ProtNLM"/>
    </source>
</evidence>
<dbReference type="EMBL" id="JNVC02000013">
    <property type="protein sequence ID" value="KEZ48984.1"/>
    <property type="molecule type" value="Genomic_DNA"/>
</dbReference>
<evidence type="ECO:0000313" key="1">
    <source>
        <dbReference type="EMBL" id="KEZ48984.1"/>
    </source>
</evidence>
<reference evidence="1 2" key="1">
    <citation type="journal article" date="2005" name="Int. J. Syst. Evol. Microbiol.">
        <title>Bacillus cibi sp. nov., isolated from jeotgal, a traditional Korean fermented seafood.</title>
        <authorList>
            <person name="Yoon J.H."/>
            <person name="Lee C.H."/>
            <person name="Oh T.K."/>
        </authorList>
    </citation>
    <scope>NUCLEOTIDE SEQUENCE [LARGE SCALE GENOMIC DNA]</scope>
    <source>
        <strain evidence="1 2">DSM 16189</strain>
    </source>
</reference>
<dbReference type="STRING" id="246786.GS18_0216355"/>
<dbReference type="Gene3D" id="3.90.1150.200">
    <property type="match status" value="1"/>
</dbReference>
<sequence length="119" mass="13277">MHAEVQNYFSKANINHLADMVLLRKKILAALPFAEEGFQYGFPVYSLSGEPAAGFASREKGLMFYLMDPGIVAPYHEDLATRITGKTCIILKENSDTPKSIILDCIDRMLADVRSKHLS</sequence>
<protein>
    <recommendedName>
        <fullName evidence="3">YdhG-like domain-containing protein</fullName>
    </recommendedName>
</protein>
<dbReference type="RefSeq" id="WP_029283161.1">
    <property type="nucleotide sequence ID" value="NZ_CANLZQ010000003.1"/>
</dbReference>
<accession>A0A084GNS2</accession>
<keyword evidence="2" id="KW-1185">Reference proteome</keyword>
<evidence type="ECO:0000313" key="2">
    <source>
        <dbReference type="Proteomes" id="UP000028549"/>
    </source>
</evidence>
<dbReference type="AlphaFoldDB" id="A0A084GNS2"/>
<dbReference type="SUPFAM" id="SSF159888">
    <property type="entry name" value="YdhG-like"/>
    <property type="match status" value="1"/>
</dbReference>
<name>A0A084GNS2_METID</name>
<dbReference type="OrthoDB" id="2929759at2"/>
<dbReference type="Proteomes" id="UP000028549">
    <property type="component" value="Unassembled WGS sequence"/>
</dbReference>
<organism evidence="1 2">
    <name type="scientific">Metabacillus indicus</name>
    <name type="common">Bacillus indicus</name>
    <dbReference type="NCBI Taxonomy" id="246786"/>
    <lineage>
        <taxon>Bacteria</taxon>
        <taxon>Bacillati</taxon>
        <taxon>Bacillota</taxon>
        <taxon>Bacilli</taxon>
        <taxon>Bacillales</taxon>
        <taxon>Bacillaceae</taxon>
        <taxon>Metabacillus</taxon>
    </lineage>
</organism>
<gene>
    <name evidence="1" type="ORF">GS18_0216355</name>
</gene>
<comment type="caution">
    <text evidence="1">The sequence shown here is derived from an EMBL/GenBank/DDBJ whole genome shotgun (WGS) entry which is preliminary data.</text>
</comment>
<proteinExistence type="predicted"/>